<accession>D6AN56</accession>
<gene>
    <name evidence="1" type="ORF">SSGG_00849</name>
</gene>
<evidence type="ECO:0000313" key="2">
    <source>
        <dbReference type="Proteomes" id="UP000003986"/>
    </source>
</evidence>
<proteinExistence type="predicted"/>
<organism evidence="1 2">
    <name type="scientific">Streptomyces filamentosus NRRL 15998</name>
    <dbReference type="NCBI Taxonomy" id="457431"/>
    <lineage>
        <taxon>Bacteria</taxon>
        <taxon>Bacillati</taxon>
        <taxon>Actinomycetota</taxon>
        <taxon>Actinomycetes</taxon>
        <taxon>Kitasatosporales</taxon>
        <taxon>Streptomycetaceae</taxon>
        <taxon>Streptomyces</taxon>
    </lineage>
</organism>
<reference evidence="2" key="1">
    <citation type="submission" date="2008-10" db="EMBL/GenBank/DDBJ databases">
        <authorList>
            <person name="Molnar K."/>
        </authorList>
    </citation>
    <scope>NUCLEOTIDE SEQUENCE [LARGE SCALE GENOMIC DNA]</scope>
    <source>
        <strain evidence="2">NRRL 15998</strain>
    </source>
</reference>
<sequence length="45" mass="4748">MEIRVDRAVVAPHTRLIFVTASALRTSVAARVARVFAGAKSGVVP</sequence>
<reference evidence="2" key="2">
    <citation type="submission" date="2008-12" db="EMBL/GenBank/DDBJ databases">
        <title>Annotation of Streptomyces roseosporus strain NRRL 15998.</title>
        <authorList>
            <consortium name="The Broad Institute Genome Sequencing Platform"/>
            <consortium name="Broad Institute Microbial Sequencing Center"/>
            <person name="Fischbach M."/>
            <person name="Ward D."/>
            <person name="Young S."/>
            <person name="Kodira C.D."/>
            <person name="Zeng Q."/>
            <person name="Koehrsen M."/>
            <person name="Godfrey P."/>
            <person name="Alvarado L."/>
            <person name="Berlin A.M."/>
            <person name="Borenstein D."/>
            <person name="Chen Z."/>
            <person name="Engels R."/>
            <person name="Freedman E."/>
            <person name="Gellesch M."/>
            <person name="Goldberg J."/>
            <person name="Griggs A."/>
            <person name="Gujja S."/>
            <person name="Heiman D.I."/>
            <person name="Hepburn T.A."/>
            <person name="Howarth C."/>
            <person name="Jen D."/>
            <person name="Larson L."/>
            <person name="Lewis B."/>
            <person name="Mehta T."/>
            <person name="Park D."/>
            <person name="Pearson M."/>
            <person name="Roberts A."/>
            <person name="Saif S."/>
            <person name="Shea T.D."/>
            <person name="Shenoy N."/>
            <person name="Sisk P."/>
            <person name="Stolte C."/>
            <person name="Sykes S.N."/>
            <person name="Walk T."/>
            <person name="White J."/>
            <person name="Yandava C."/>
            <person name="Straight P."/>
            <person name="Clardy J."/>
            <person name="Hung D."/>
            <person name="Kolter R."/>
            <person name="Mekalanos J."/>
            <person name="Walker S."/>
            <person name="Walsh C.T."/>
            <person name="Wieland B.L.C."/>
            <person name="Ilzarbe M."/>
            <person name="Galagan J."/>
            <person name="Nusbaum C."/>
            <person name="Birren B."/>
        </authorList>
    </citation>
    <scope>NUCLEOTIDE SEQUENCE [LARGE SCALE GENOMIC DNA]</scope>
    <source>
        <strain evidence="2">NRRL 15998</strain>
    </source>
</reference>
<protein>
    <submittedName>
        <fullName evidence="1">Predicted protein</fullName>
    </submittedName>
</protein>
<dbReference type="Proteomes" id="UP000003986">
    <property type="component" value="Unassembled WGS sequence"/>
</dbReference>
<evidence type="ECO:0000313" key="1">
    <source>
        <dbReference type="EMBL" id="EFE73483.2"/>
    </source>
</evidence>
<dbReference type="AlphaFoldDB" id="D6AN56"/>
<name>D6AN56_STRFL</name>
<dbReference type="EMBL" id="DS999644">
    <property type="protein sequence ID" value="EFE73483.2"/>
    <property type="molecule type" value="Genomic_DNA"/>
</dbReference>